<organism evidence="2 3">
    <name type="scientific">Paludibacterium denitrificans</name>
    <dbReference type="NCBI Taxonomy" id="2675226"/>
    <lineage>
        <taxon>Bacteria</taxon>
        <taxon>Pseudomonadati</taxon>
        <taxon>Pseudomonadota</taxon>
        <taxon>Betaproteobacteria</taxon>
        <taxon>Neisseriales</taxon>
        <taxon>Chromobacteriaceae</taxon>
        <taxon>Paludibacterium</taxon>
    </lineage>
</organism>
<protein>
    <submittedName>
        <fullName evidence="2">Uncharacterized protein</fullName>
    </submittedName>
</protein>
<dbReference type="RefSeq" id="WP_230368934.1">
    <property type="nucleotide sequence ID" value="NZ_WLYX01000001.1"/>
</dbReference>
<proteinExistence type="predicted"/>
<dbReference type="AlphaFoldDB" id="A0A844GAX3"/>
<evidence type="ECO:0000313" key="2">
    <source>
        <dbReference type="EMBL" id="MTD32500.1"/>
    </source>
</evidence>
<sequence length="61" mass="6480">MSDPEIIELVPGIEAEVLETTAIDREVLTTSAEQGPPGPPGPSGTDDFDLDLTLIYQIAKL</sequence>
<gene>
    <name evidence="2" type="ORF">GKE73_01935</name>
</gene>
<dbReference type="EMBL" id="WLYX01000001">
    <property type="protein sequence ID" value="MTD32500.1"/>
    <property type="molecule type" value="Genomic_DNA"/>
</dbReference>
<accession>A0A844GAX3</accession>
<evidence type="ECO:0000256" key="1">
    <source>
        <dbReference type="SAM" id="MobiDB-lite"/>
    </source>
</evidence>
<dbReference type="Proteomes" id="UP000446658">
    <property type="component" value="Unassembled WGS sequence"/>
</dbReference>
<reference evidence="2 3" key="1">
    <citation type="submission" date="2019-11" db="EMBL/GenBank/DDBJ databases">
        <title>Draft genome sequence of Paludibacterium sp. dN18-1.</title>
        <authorList>
            <person name="Im W.-T."/>
        </authorList>
    </citation>
    <scope>NUCLEOTIDE SEQUENCE [LARGE SCALE GENOMIC DNA]</scope>
    <source>
        <strain evidence="3">dN 18-1</strain>
    </source>
</reference>
<evidence type="ECO:0000313" key="3">
    <source>
        <dbReference type="Proteomes" id="UP000446658"/>
    </source>
</evidence>
<comment type="caution">
    <text evidence="2">The sequence shown here is derived from an EMBL/GenBank/DDBJ whole genome shotgun (WGS) entry which is preliminary data.</text>
</comment>
<feature type="region of interest" description="Disordered" evidence="1">
    <location>
        <begin position="29"/>
        <end position="48"/>
    </location>
</feature>
<name>A0A844GAX3_9NEIS</name>
<keyword evidence="3" id="KW-1185">Reference proteome</keyword>